<dbReference type="EC" id="5.6.2.3" evidence="11"/>
<keyword evidence="6 11" id="KW-0269">Exonuclease</keyword>
<keyword evidence="10 11" id="KW-0413">Isomerase</keyword>
<dbReference type="AlphaFoldDB" id="A0A091BHU0"/>
<dbReference type="HAMAP" id="MF_01487">
    <property type="entry name" value="RecD"/>
    <property type="match status" value="1"/>
</dbReference>
<evidence type="ECO:0000313" key="14">
    <source>
        <dbReference type="EMBL" id="KFN43910.1"/>
    </source>
</evidence>
<dbReference type="GO" id="GO:0008854">
    <property type="term" value="F:exodeoxyribonuclease V activity"/>
    <property type="evidence" value="ECO:0007669"/>
    <property type="project" value="InterPro"/>
</dbReference>
<feature type="domain" description="UvrD-like helicase C-terminal" evidence="12">
    <location>
        <begin position="517"/>
        <end position="563"/>
    </location>
</feature>
<dbReference type="Pfam" id="PF13538">
    <property type="entry name" value="UvrD_C_2"/>
    <property type="match status" value="1"/>
</dbReference>
<dbReference type="CDD" id="cd17933">
    <property type="entry name" value="DEXSc_RecD-like"/>
    <property type="match status" value="1"/>
</dbReference>
<dbReference type="GO" id="GO:0016887">
    <property type="term" value="F:ATP hydrolysis activity"/>
    <property type="evidence" value="ECO:0007669"/>
    <property type="project" value="RHEA"/>
</dbReference>
<evidence type="ECO:0000256" key="3">
    <source>
        <dbReference type="ARBA" id="ARBA00022763"/>
    </source>
</evidence>
<dbReference type="GO" id="GO:0003677">
    <property type="term" value="F:DNA binding"/>
    <property type="evidence" value="ECO:0007669"/>
    <property type="project" value="UniProtKB-UniRule"/>
</dbReference>
<dbReference type="GO" id="GO:0043139">
    <property type="term" value="F:5'-3' DNA helicase activity"/>
    <property type="evidence" value="ECO:0007669"/>
    <property type="project" value="UniProtKB-UniRule"/>
</dbReference>
<comment type="subunit">
    <text evidence="11">Heterotrimer of RecB, RecC and RecD. All subunits contribute to DNA-binding.</text>
</comment>
<dbReference type="PATRIC" id="fig|1121015.4.peg.1123"/>
<dbReference type="InterPro" id="IPR049550">
    <property type="entry name" value="RecD_N"/>
</dbReference>
<reference evidence="14 15" key="1">
    <citation type="submission" date="2013-09" db="EMBL/GenBank/DDBJ databases">
        <title>Genome sequencing of Arenimonas oryziterrae.</title>
        <authorList>
            <person name="Chen F."/>
            <person name="Wang G."/>
        </authorList>
    </citation>
    <scope>NUCLEOTIDE SEQUENCE [LARGE SCALE GENOMIC DNA]</scope>
    <source>
        <strain evidence="14 15">YC6267</strain>
    </source>
</reference>
<dbReference type="GO" id="GO:0005524">
    <property type="term" value="F:ATP binding"/>
    <property type="evidence" value="ECO:0007669"/>
    <property type="project" value="UniProtKB-UniRule"/>
</dbReference>
<dbReference type="GO" id="GO:0009338">
    <property type="term" value="C:exodeoxyribonuclease V complex"/>
    <property type="evidence" value="ECO:0007669"/>
    <property type="project" value="InterPro"/>
</dbReference>
<keyword evidence="3 11" id="KW-0227">DNA damage</keyword>
<evidence type="ECO:0000256" key="7">
    <source>
        <dbReference type="ARBA" id="ARBA00022840"/>
    </source>
</evidence>
<dbReference type="Gene3D" id="1.10.10.1020">
    <property type="entry name" value="RecBCD complex, subunit RecD, N-terminal domain"/>
    <property type="match status" value="1"/>
</dbReference>
<dbReference type="eggNOG" id="COG0507">
    <property type="taxonomic scope" value="Bacteria"/>
</dbReference>
<dbReference type="InterPro" id="IPR006344">
    <property type="entry name" value="RecD"/>
</dbReference>
<keyword evidence="7 11" id="KW-0067">ATP-binding</keyword>
<keyword evidence="15" id="KW-1185">Reference proteome</keyword>
<organism evidence="14 15">
    <name type="scientific">Arenimonas oryziterrae DSM 21050 = YC6267</name>
    <dbReference type="NCBI Taxonomy" id="1121015"/>
    <lineage>
        <taxon>Bacteria</taxon>
        <taxon>Pseudomonadati</taxon>
        <taxon>Pseudomonadota</taxon>
        <taxon>Gammaproteobacteria</taxon>
        <taxon>Lysobacterales</taxon>
        <taxon>Lysobacteraceae</taxon>
        <taxon>Arenimonas</taxon>
    </lineage>
</organism>
<evidence type="ECO:0000256" key="5">
    <source>
        <dbReference type="ARBA" id="ARBA00022806"/>
    </source>
</evidence>
<comment type="function">
    <text evidence="11">A helicase/nuclease that prepares dsDNA breaks (DSB) for recombinational DNA repair. Binds to DSBs and unwinds DNA via a highly rapid and processive ATP-dependent bidirectional helicase activity. Unwinds dsDNA until it encounters a Chi (crossover hotspot instigator) sequence from the 3' direction. Cuts ssDNA a few nucleotides 3' to the Chi site. The properties and activities of the enzyme are changed at Chi. The Chi-altered holoenzyme produces a long 3'-ssDNA overhang and facilitates RecA-binding to the ssDNA for homologous DNA recombination and repair. Holoenzyme degrades any linearized DNA that is unable to undergo homologous recombination. In the holoenzyme this subunit has ssDNA-dependent ATPase and 5'-3' helicase activity. When added to pre-assembled RecBC greatly stimulates nuclease activity and augments holoenzyme processivity. Negatively regulates the RecA-loading ability of RecBCD.</text>
</comment>
<dbReference type="EMBL" id="AVCI01000004">
    <property type="protein sequence ID" value="KFN43910.1"/>
    <property type="molecule type" value="Genomic_DNA"/>
</dbReference>
<comment type="catalytic activity">
    <reaction evidence="11">
        <text>ATP + H2O = ADP + phosphate + H(+)</text>
        <dbReference type="Rhea" id="RHEA:13065"/>
        <dbReference type="ChEBI" id="CHEBI:15377"/>
        <dbReference type="ChEBI" id="CHEBI:15378"/>
        <dbReference type="ChEBI" id="CHEBI:30616"/>
        <dbReference type="ChEBI" id="CHEBI:43474"/>
        <dbReference type="ChEBI" id="CHEBI:456216"/>
        <dbReference type="EC" id="5.6.2.3"/>
    </reaction>
</comment>
<evidence type="ECO:0000256" key="11">
    <source>
        <dbReference type="HAMAP-Rule" id="MF_01487"/>
    </source>
</evidence>
<dbReference type="Pfam" id="PF13245">
    <property type="entry name" value="AAA_19"/>
    <property type="match status" value="1"/>
</dbReference>
<dbReference type="STRING" id="1121015.GCA_000420545_02081"/>
<name>A0A091BHU0_9GAMM</name>
<dbReference type="CDD" id="cd18809">
    <property type="entry name" value="SF1_C_RecD"/>
    <property type="match status" value="1"/>
</dbReference>
<evidence type="ECO:0000313" key="15">
    <source>
        <dbReference type="Proteomes" id="UP000029385"/>
    </source>
</evidence>
<keyword evidence="4 11" id="KW-0378">Hydrolase</keyword>
<dbReference type="InterPro" id="IPR050534">
    <property type="entry name" value="Coronavir_polyprotein_1ab"/>
</dbReference>
<evidence type="ECO:0000256" key="6">
    <source>
        <dbReference type="ARBA" id="ARBA00022839"/>
    </source>
</evidence>
<dbReference type="Proteomes" id="UP000029385">
    <property type="component" value="Unassembled WGS sequence"/>
</dbReference>
<evidence type="ECO:0000256" key="10">
    <source>
        <dbReference type="ARBA" id="ARBA00023235"/>
    </source>
</evidence>
<keyword evidence="5 11" id="KW-0347">Helicase</keyword>
<keyword evidence="9 11" id="KW-0234">DNA repair</keyword>
<sequence length="589" mass="63234">MSLLLALYRGGWLRTVDHALGESLRRLRPDTPDLVLAAAALCSRAIAQGHSQLPLALVPELLLDIGAERALPELPPHDEWLAVLHGSPWVSLAVAGVCASPVTPLVLEDEALSLRRYWRYEVRLAEAIAHRLTTTATPVAAAVDARLAQLFPEDVAGAQARTARALLGEHFLLLTGGPGTGKTTTVARALVVFAENFPGAAPTIALAAPTGKAAARLAESVRESLARLVAEGRVSEDAARQLAPEARTLHRLLGWRPDSTDFRHDAAHPLPADLVIVDEASMIDLPLMCKLVEAVAPTATLLLIGDRDQLPSVETGDVLAALCDASEIADLPPARRPTRVHLTQTHRQRADVDVATLAARVRDGEVEAVMSGLANDAFRGVSWRNGSDRAVADAVLAAAVPAFRRVADAPDVASALAEARQFRVLTAVREGAAGSQTLNGQIAAALDPARRGSGFFHGRLVLITENSYRHGLFNGDIGIAWQEHDDASGEPSLRVWFDADGGPRAWLPAALPAHESAFALTVHKSQGSEFERVFLALPERSARVLSRELLYTGLTRCREHVTLWASEPALREGLQRRAQRWSGLAARLR</sequence>
<comment type="similarity">
    <text evidence="11">Belongs to the RecD family.</text>
</comment>
<feature type="domain" description="RecBCD enzyme subunit RecD N-terminal" evidence="13">
    <location>
        <begin position="11"/>
        <end position="112"/>
    </location>
</feature>
<evidence type="ECO:0000256" key="1">
    <source>
        <dbReference type="ARBA" id="ARBA00022722"/>
    </source>
</evidence>
<proteinExistence type="inferred from homology"/>
<comment type="miscellaneous">
    <text evidence="11">In the RecBCD complex, RecB has a slow 3'-5' helicase, an exonuclease activity and loads RecA onto ssDNA, RecD has a fast 5'-3' helicase activity, while RecC stimulates the ATPase and processivity of the RecB helicase and contributes to recognition of the Chi site.</text>
</comment>
<dbReference type="InterPro" id="IPR027417">
    <property type="entry name" value="P-loop_NTPase"/>
</dbReference>
<dbReference type="PANTHER" id="PTHR43788">
    <property type="entry name" value="DNA2/NAM7 HELICASE FAMILY MEMBER"/>
    <property type="match status" value="1"/>
</dbReference>
<keyword evidence="1 11" id="KW-0540">Nuclease</keyword>
<dbReference type="PANTHER" id="PTHR43788:SF6">
    <property type="entry name" value="DNA HELICASE B"/>
    <property type="match status" value="1"/>
</dbReference>
<evidence type="ECO:0000259" key="12">
    <source>
        <dbReference type="Pfam" id="PF13538"/>
    </source>
</evidence>
<comment type="caution">
    <text evidence="14">The sequence shown here is derived from an EMBL/GenBank/DDBJ whole genome shotgun (WGS) entry which is preliminary data.</text>
</comment>
<evidence type="ECO:0000256" key="8">
    <source>
        <dbReference type="ARBA" id="ARBA00023125"/>
    </source>
</evidence>
<dbReference type="NCBIfam" id="TIGR01447">
    <property type="entry name" value="recD"/>
    <property type="match status" value="1"/>
</dbReference>
<dbReference type="GO" id="GO:0000724">
    <property type="term" value="P:double-strand break repair via homologous recombination"/>
    <property type="evidence" value="ECO:0007669"/>
    <property type="project" value="UniProtKB-UniRule"/>
</dbReference>
<dbReference type="GO" id="GO:0017116">
    <property type="term" value="F:single-stranded DNA helicase activity"/>
    <property type="evidence" value="ECO:0007669"/>
    <property type="project" value="TreeGrafter"/>
</dbReference>
<evidence type="ECO:0000259" key="13">
    <source>
        <dbReference type="Pfam" id="PF21185"/>
    </source>
</evidence>
<dbReference type="Pfam" id="PF21185">
    <property type="entry name" value="RecD_N"/>
    <property type="match status" value="1"/>
</dbReference>
<evidence type="ECO:0000256" key="4">
    <source>
        <dbReference type="ARBA" id="ARBA00022801"/>
    </source>
</evidence>
<dbReference type="SUPFAM" id="SSF52540">
    <property type="entry name" value="P-loop containing nucleoside triphosphate hydrolases"/>
    <property type="match status" value="2"/>
</dbReference>
<keyword evidence="2 11" id="KW-0547">Nucleotide-binding</keyword>
<dbReference type="InterPro" id="IPR041851">
    <property type="entry name" value="RecD_N_sf"/>
</dbReference>
<dbReference type="Gene3D" id="3.40.50.300">
    <property type="entry name" value="P-loop containing nucleotide triphosphate hydrolases"/>
    <property type="match status" value="3"/>
</dbReference>
<dbReference type="RefSeq" id="WP_022969695.1">
    <property type="nucleotide sequence ID" value="NZ_ATVD01000003.1"/>
</dbReference>
<evidence type="ECO:0000256" key="2">
    <source>
        <dbReference type="ARBA" id="ARBA00022741"/>
    </source>
</evidence>
<feature type="binding site" evidence="11">
    <location>
        <begin position="176"/>
        <end position="183"/>
    </location>
    <ligand>
        <name>ATP</name>
        <dbReference type="ChEBI" id="CHEBI:30616"/>
    </ligand>
</feature>
<protein>
    <recommendedName>
        <fullName evidence="11">RecBCD enzyme subunit RecD</fullName>
        <ecNumber evidence="11">5.6.2.3</ecNumber>
    </recommendedName>
    <alternativeName>
        <fullName evidence="11">DNA 5'-3' helicase subunit RecD</fullName>
    </alternativeName>
    <alternativeName>
        <fullName evidence="11">Exonuclease V subunit RecD</fullName>
        <shortName evidence="11">ExoV subunit RecD</shortName>
    </alternativeName>
    <alternativeName>
        <fullName evidence="11">Helicase/nuclease RecBCD subunit RecD</fullName>
    </alternativeName>
</protein>
<dbReference type="OrthoDB" id="9803432at2"/>
<evidence type="ECO:0000256" key="9">
    <source>
        <dbReference type="ARBA" id="ARBA00023204"/>
    </source>
</evidence>
<accession>A0A091BHU0</accession>
<keyword evidence="8 11" id="KW-0238">DNA-binding</keyword>
<gene>
    <name evidence="11" type="primary">recD</name>
    <name evidence="14" type="ORF">N789_08150</name>
</gene>
<dbReference type="InterPro" id="IPR027785">
    <property type="entry name" value="UvrD-like_helicase_C"/>
</dbReference>